<organism evidence="1 2">
    <name type="scientific">Paramuricea clavata</name>
    <name type="common">Red gorgonian</name>
    <name type="synonym">Violescent sea-whip</name>
    <dbReference type="NCBI Taxonomy" id="317549"/>
    <lineage>
        <taxon>Eukaryota</taxon>
        <taxon>Metazoa</taxon>
        <taxon>Cnidaria</taxon>
        <taxon>Anthozoa</taxon>
        <taxon>Octocorallia</taxon>
        <taxon>Malacalcyonacea</taxon>
        <taxon>Plexauridae</taxon>
        <taxon>Paramuricea</taxon>
    </lineage>
</organism>
<evidence type="ECO:0000313" key="2">
    <source>
        <dbReference type="Proteomes" id="UP001152795"/>
    </source>
</evidence>
<dbReference type="EMBL" id="CACRXK020036834">
    <property type="protein sequence ID" value="CAB4044913.1"/>
    <property type="molecule type" value="Genomic_DNA"/>
</dbReference>
<accession>A0A6S7LUZ3</accession>
<gene>
    <name evidence="1" type="ORF">PACLA_8A088031</name>
</gene>
<protein>
    <submittedName>
        <fullName evidence="1">Uncharacterized protein</fullName>
    </submittedName>
</protein>
<feature type="non-terminal residue" evidence="1">
    <location>
        <position position="125"/>
    </location>
</feature>
<keyword evidence="2" id="KW-1185">Reference proteome</keyword>
<evidence type="ECO:0000313" key="1">
    <source>
        <dbReference type="EMBL" id="CAB4044913.1"/>
    </source>
</evidence>
<comment type="caution">
    <text evidence="1">The sequence shown here is derived from an EMBL/GenBank/DDBJ whole genome shotgun (WGS) entry which is preliminary data.</text>
</comment>
<name>A0A6S7LUZ3_PARCT</name>
<dbReference type="Proteomes" id="UP001152795">
    <property type="component" value="Unassembled WGS sequence"/>
</dbReference>
<reference evidence="1" key="1">
    <citation type="submission" date="2020-04" db="EMBL/GenBank/DDBJ databases">
        <authorList>
            <person name="Alioto T."/>
            <person name="Alioto T."/>
            <person name="Gomez Garrido J."/>
        </authorList>
    </citation>
    <scope>NUCLEOTIDE SEQUENCE</scope>
    <source>
        <strain evidence="1">A484AB</strain>
    </source>
</reference>
<proteinExistence type="predicted"/>
<dbReference type="AlphaFoldDB" id="A0A6S7LUZ3"/>
<sequence>MAKNLNSQTNEETFRRFVEIKKKADVIKVVFGKDGKAVVILKNEIDEDYSNEESSNENMKLDGSIISLEFAPLTKGIRISNIPQGPFLDDIRRIFSNKSIGGDPITDMMLDTKNGIANVYFEKTS</sequence>